<gene>
    <name evidence="1" type="ORF">QAD02_016386</name>
</gene>
<sequence length="279" mass="31877">MSIDALNGKIGLFYLVFYAVLAALVAICFWGFLIGLDKRIPRWQLKESIIGDSPGMGFRPSPPPDNVDSTLIWFKAQTPHYDHWVNSLEEFLNVYRAPGRTPGRGQNTNTCDWEKGPDPGKVCTINVKVWNQCTYENKYGYYKSTPCVFIKLNKIYGWVPEFYNDTATLPDEMPENLRKYITGITDPLKRNSIWVSCEGENPADKENVGPIQLYPEYGFPGYYFPFKNLEGYLSPLVAVYFERPRAGVLINVECKAWAKNINHHRNGTLGSVHFELLID</sequence>
<organism evidence="1 2">
    <name type="scientific">Eretmocerus hayati</name>
    <dbReference type="NCBI Taxonomy" id="131215"/>
    <lineage>
        <taxon>Eukaryota</taxon>
        <taxon>Metazoa</taxon>
        <taxon>Ecdysozoa</taxon>
        <taxon>Arthropoda</taxon>
        <taxon>Hexapoda</taxon>
        <taxon>Insecta</taxon>
        <taxon>Pterygota</taxon>
        <taxon>Neoptera</taxon>
        <taxon>Endopterygota</taxon>
        <taxon>Hymenoptera</taxon>
        <taxon>Apocrita</taxon>
        <taxon>Proctotrupomorpha</taxon>
        <taxon>Chalcidoidea</taxon>
        <taxon>Aphelinidae</taxon>
        <taxon>Aphelininae</taxon>
        <taxon>Eretmocerus</taxon>
    </lineage>
</organism>
<protein>
    <submittedName>
        <fullName evidence="1">Uncharacterized protein</fullName>
    </submittedName>
</protein>
<reference evidence="1" key="1">
    <citation type="submission" date="2023-04" db="EMBL/GenBank/DDBJ databases">
        <title>A chromosome-level genome assembly of the parasitoid wasp Eretmocerus hayati.</title>
        <authorList>
            <person name="Zhong Y."/>
            <person name="Liu S."/>
            <person name="Liu Y."/>
        </authorList>
    </citation>
    <scope>NUCLEOTIDE SEQUENCE</scope>
    <source>
        <strain evidence="1">ZJU_SS_LIU_2023</strain>
    </source>
</reference>
<name>A0ACC2PDD1_9HYME</name>
<evidence type="ECO:0000313" key="1">
    <source>
        <dbReference type="EMBL" id="KAJ8680599.1"/>
    </source>
</evidence>
<evidence type="ECO:0000313" key="2">
    <source>
        <dbReference type="Proteomes" id="UP001239111"/>
    </source>
</evidence>
<accession>A0ACC2PDD1</accession>
<proteinExistence type="predicted"/>
<comment type="caution">
    <text evidence="1">The sequence shown here is derived from an EMBL/GenBank/DDBJ whole genome shotgun (WGS) entry which is preliminary data.</text>
</comment>
<keyword evidence="2" id="KW-1185">Reference proteome</keyword>
<dbReference type="EMBL" id="CM056742">
    <property type="protein sequence ID" value="KAJ8680599.1"/>
    <property type="molecule type" value="Genomic_DNA"/>
</dbReference>
<dbReference type="Proteomes" id="UP001239111">
    <property type="component" value="Chromosome 2"/>
</dbReference>